<dbReference type="SUPFAM" id="SSF53649">
    <property type="entry name" value="Alkaline phosphatase-like"/>
    <property type="match status" value="1"/>
</dbReference>
<dbReference type="InterPro" id="IPR000917">
    <property type="entry name" value="Sulfatase_N"/>
</dbReference>
<dbReference type="GO" id="GO:0016776">
    <property type="term" value="F:phosphotransferase activity, phosphate group as acceptor"/>
    <property type="evidence" value="ECO:0007669"/>
    <property type="project" value="TreeGrafter"/>
</dbReference>
<feature type="domain" description="Phosphoethanolamine transferase N-terminal" evidence="10">
    <location>
        <begin position="42"/>
        <end position="190"/>
    </location>
</feature>
<dbReference type="Pfam" id="PF00884">
    <property type="entry name" value="Sulfatase"/>
    <property type="match status" value="1"/>
</dbReference>
<evidence type="ECO:0000256" key="2">
    <source>
        <dbReference type="ARBA" id="ARBA00022475"/>
    </source>
</evidence>
<evidence type="ECO:0000256" key="5">
    <source>
        <dbReference type="ARBA" id="ARBA00022692"/>
    </source>
</evidence>
<evidence type="ECO:0000256" key="1">
    <source>
        <dbReference type="ARBA" id="ARBA00004429"/>
    </source>
</evidence>
<dbReference type="GO" id="GO:0005886">
    <property type="term" value="C:plasma membrane"/>
    <property type="evidence" value="ECO:0007669"/>
    <property type="project" value="UniProtKB-SubCell"/>
</dbReference>
<reference evidence="11 12" key="1">
    <citation type="submission" date="2007-01" db="EMBL/GenBank/DDBJ databases">
        <title>Complete sequence of Psychromonas ingrahamii 37.</title>
        <authorList>
            <consortium name="US DOE Joint Genome Institute"/>
            <person name="Copeland A."/>
            <person name="Lucas S."/>
            <person name="Lapidus A."/>
            <person name="Barry K."/>
            <person name="Detter J.C."/>
            <person name="Glavina del Rio T."/>
            <person name="Hammon N."/>
            <person name="Israni S."/>
            <person name="Dalin E."/>
            <person name="Tice H."/>
            <person name="Pitluck S."/>
            <person name="Thompson L.S."/>
            <person name="Brettin T."/>
            <person name="Bruce D."/>
            <person name="Han C."/>
            <person name="Tapia R."/>
            <person name="Schmutz J."/>
            <person name="Larimer F."/>
            <person name="Land M."/>
            <person name="Hauser L."/>
            <person name="Kyrpides N."/>
            <person name="Ivanova N."/>
            <person name="Staley J."/>
            <person name="Richardson P."/>
        </authorList>
    </citation>
    <scope>NUCLEOTIDE SEQUENCE [LARGE SCALE GENOMIC DNA]</scope>
    <source>
        <strain evidence="11 12">37</strain>
    </source>
</reference>
<comment type="subcellular location">
    <subcellularLocation>
        <location evidence="1">Cell inner membrane</location>
        <topology evidence="1">Multi-pass membrane protein</topology>
    </subcellularLocation>
</comment>
<dbReference type="Pfam" id="PF08019">
    <property type="entry name" value="EptA_B_N"/>
    <property type="match status" value="1"/>
</dbReference>
<keyword evidence="2" id="KW-1003">Cell membrane</keyword>
<feature type="domain" description="Sulfatase N-terminal" evidence="9">
    <location>
        <begin position="220"/>
        <end position="508"/>
    </location>
</feature>
<evidence type="ECO:0000256" key="8">
    <source>
        <dbReference type="SAM" id="Phobius"/>
    </source>
</evidence>
<dbReference type="InterPro" id="IPR058130">
    <property type="entry name" value="PEA_transf_C"/>
</dbReference>
<keyword evidence="7 8" id="KW-0472">Membrane</keyword>
<feature type="transmembrane region" description="Helical" evidence="8">
    <location>
        <begin position="62"/>
        <end position="80"/>
    </location>
</feature>
<feature type="transmembrane region" description="Helical" evidence="8">
    <location>
        <begin position="142"/>
        <end position="160"/>
    </location>
</feature>
<dbReference type="NCBIfam" id="NF028537">
    <property type="entry name" value="P_eth_NH2_trans"/>
    <property type="match status" value="1"/>
</dbReference>
<dbReference type="OrthoDB" id="9786870at2"/>
<dbReference type="CDD" id="cd16017">
    <property type="entry name" value="LptA"/>
    <property type="match status" value="1"/>
</dbReference>
<evidence type="ECO:0000259" key="10">
    <source>
        <dbReference type="Pfam" id="PF08019"/>
    </source>
</evidence>
<dbReference type="HOGENOM" id="CLU_018534_1_0_6"/>
<keyword evidence="5 8" id="KW-0812">Transmembrane</keyword>
<proteinExistence type="predicted"/>
<dbReference type="InterPro" id="IPR040423">
    <property type="entry name" value="PEA_transferase"/>
</dbReference>
<dbReference type="STRING" id="357804.Ping_1454"/>
<accession>A1SUV6</accession>
<dbReference type="EMBL" id="CP000510">
    <property type="protein sequence ID" value="ABM03271.1"/>
    <property type="molecule type" value="Genomic_DNA"/>
</dbReference>
<dbReference type="InterPro" id="IPR017850">
    <property type="entry name" value="Alkaline_phosphatase_core_sf"/>
</dbReference>
<dbReference type="Proteomes" id="UP000000639">
    <property type="component" value="Chromosome"/>
</dbReference>
<protein>
    <submittedName>
        <fullName evidence="11">Phosphatidylethanolamine:Kdo2-lipid A phosphoethanolamine transferase</fullName>
    </submittedName>
</protein>
<gene>
    <name evidence="11" type="ordered locus">Ping_1454</name>
</gene>
<dbReference type="AlphaFoldDB" id="A1SUV6"/>
<keyword evidence="12" id="KW-1185">Reference proteome</keyword>
<dbReference type="Gene3D" id="3.40.720.10">
    <property type="entry name" value="Alkaline Phosphatase, subunit A"/>
    <property type="match status" value="1"/>
</dbReference>
<keyword evidence="6 8" id="KW-1133">Transmembrane helix</keyword>
<dbReference type="GO" id="GO:0009244">
    <property type="term" value="P:lipopolysaccharide core region biosynthetic process"/>
    <property type="evidence" value="ECO:0007669"/>
    <property type="project" value="TreeGrafter"/>
</dbReference>
<keyword evidence="3" id="KW-0997">Cell inner membrane</keyword>
<dbReference type="InterPro" id="IPR012549">
    <property type="entry name" value="EptA-like_N"/>
</dbReference>
<evidence type="ECO:0000256" key="4">
    <source>
        <dbReference type="ARBA" id="ARBA00022679"/>
    </source>
</evidence>
<evidence type="ECO:0000256" key="7">
    <source>
        <dbReference type="ARBA" id="ARBA00023136"/>
    </source>
</evidence>
<dbReference type="KEGG" id="pin:Ping_1454"/>
<feature type="transmembrane region" description="Helical" evidence="8">
    <location>
        <begin position="33"/>
        <end position="55"/>
    </location>
</feature>
<dbReference type="eggNOG" id="COG2194">
    <property type="taxonomic scope" value="Bacteria"/>
</dbReference>
<evidence type="ECO:0000256" key="3">
    <source>
        <dbReference type="ARBA" id="ARBA00022519"/>
    </source>
</evidence>
<evidence type="ECO:0000313" key="12">
    <source>
        <dbReference type="Proteomes" id="UP000000639"/>
    </source>
</evidence>
<organism evidence="11 12">
    <name type="scientific">Psychromonas ingrahamii (strain DSM 17664 / CCUG 51855 / 37)</name>
    <dbReference type="NCBI Taxonomy" id="357804"/>
    <lineage>
        <taxon>Bacteria</taxon>
        <taxon>Pseudomonadati</taxon>
        <taxon>Pseudomonadota</taxon>
        <taxon>Gammaproteobacteria</taxon>
        <taxon>Alteromonadales</taxon>
        <taxon>Psychromonadaceae</taxon>
        <taxon>Psychromonas</taxon>
    </lineage>
</organism>
<dbReference type="PANTHER" id="PTHR30443">
    <property type="entry name" value="INNER MEMBRANE PROTEIN"/>
    <property type="match status" value="1"/>
</dbReference>
<feature type="transmembrane region" description="Helical" evidence="8">
    <location>
        <begin position="100"/>
        <end position="122"/>
    </location>
</feature>
<evidence type="ECO:0000259" key="9">
    <source>
        <dbReference type="Pfam" id="PF00884"/>
    </source>
</evidence>
<evidence type="ECO:0000256" key="6">
    <source>
        <dbReference type="ARBA" id="ARBA00022989"/>
    </source>
</evidence>
<dbReference type="PANTHER" id="PTHR30443:SF0">
    <property type="entry name" value="PHOSPHOETHANOLAMINE TRANSFERASE EPTA"/>
    <property type="match status" value="1"/>
</dbReference>
<sequence>MVFLITLLSIYYGFVFNYPIIDKIYILSDNQSVFYFLSPLVLTFAFIIIFSILALPYLFKAIQIPLLITSALAFYASIKYNVMFDYSMIENIFETDTGEAFTYINFGSISYFIFLGLLPALIVFKTKITYAKSITREIINRLLLVIVAVVGILFIAFFYYKDYASIGRNNSYLNKMINPAHAYNSYKYLKITYLTKELAYKKIGQDASLENSSNDKPTLMILVVGETARSQNIFYNGYARNTNPHTQDMGIISFQDVSSCGTATAHSLPCMFSNMNRSNYDKNRAITQDNALDVISHAGVDMLWIENDGGDKRVADNFSKIEIAAEDSPELCDAGSCYDEVLLQNLDEKIQKNKGNQLIALHIKGSHGPTYWQRYPESKARFTPACNQSDIEHCSDQEIVNVYDNTLVYTDYIIAQTIKKLTEYSKQYNVALMYISDHGESLGENGLYLHGAPYMIAPEEQTQVPWFMWLGNGYAAAKGIDKQCLLDKANNDTFSHDNLFHTLLGFYGVDSTAKDSQLDIIASCKQSISNIAKTKSVDPEIN</sequence>
<name>A1SUV6_PSYIN</name>
<evidence type="ECO:0000313" key="11">
    <source>
        <dbReference type="EMBL" id="ABM03271.1"/>
    </source>
</evidence>
<keyword evidence="4 11" id="KW-0808">Transferase</keyword>